<keyword evidence="11 16" id="KW-0503">Monooxygenase</keyword>
<dbReference type="Proteomes" id="UP000234275">
    <property type="component" value="Unassembled WGS sequence"/>
</dbReference>
<keyword evidence="12 17" id="KW-0472">Membrane</keyword>
<dbReference type="AlphaFoldDB" id="A0A2I2GHY3"/>
<dbReference type="InterPro" id="IPR017972">
    <property type="entry name" value="Cyt_P450_CS"/>
</dbReference>
<comment type="catalytic activity">
    <reaction evidence="13">
        <text>7-methylmellein + 3 reduced [NADPH--hemoprotein reductase] + 3 O2 = 7-carboxymellein + 3 oxidized [NADPH--hemoprotein reductase] + 4 H2O + 4 H(+)</text>
        <dbReference type="Rhea" id="RHEA:72771"/>
        <dbReference type="Rhea" id="RHEA-COMP:11964"/>
        <dbReference type="Rhea" id="RHEA-COMP:11965"/>
        <dbReference type="ChEBI" id="CHEBI:15377"/>
        <dbReference type="ChEBI" id="CHEBI:15378"/>
        <dbReference type="ChEBI" id="CHEBI:15379"/>
        <dbReference type="ChEBI" id="CHEBI:57618"/>
        <dbReference type="ChEBI" id="CHEBI:58210"/>
        <dbReference type="ChEBI" id="CHEBI:192524"/>
        <dbReference type="ChEBI" id="CHEBI:192525"/>
    </reaction>
    <physiologicalReaction direction="left-to-right" evidence="13">
        <dbReference type="Rhea" id="RHEA:72772"/>
    </physiologicalReaction>
</comment>
<name>A0A2I2GHY3_9EURO</name>
<dbReference type="InterPro" id="IPR050121">
    <property type="entry name" value="Cytochrome_P450_monoxygenase"/>
</dbReference>
<evidence type="ECO:0000256" key="15">
    <source>
        <dbReference type="PIRSR" id="PIRSR602401-1"/>
    </source>
</evidence>
<dbReference type="PANTHER" id="PTHR24305:SF231">
    <property type="entry name" value="P450, PUTATIVE (EUROFUNG)-RELATED"/>
    <property type="match status" value="1"/>
</dbReference>
<evidence type="ECO:0000256" key="17">
    <source>
        <dbReference type="SAM" id="Phobius"/>
    </source>
</evidence>
<dbReference type="GO" id="GO:0020037">
    <property type="term" value="F:heme binding"/>
    <property type="evidence" value="ECO:0007669"/>
    <property type="project" value="InterPro"/>
</dbReference>
<dbReference type="Gene3D" id="1.10.630.10">
    <property type="entry name" value="Cytochrome P450"/>
    <property type="match status" value="1"/>
</dbReference>
<evidence type="ECO:0000256" key="16">
    <source>
        <dbReference type="RuleBase" id="RU000461"/>
    </source>
</evidence>
<dbReference type="InterPro" id="IPR001128">
    <property type="entry name" value="Cyt_P450"/>
</dbReference>
<keyword evidence="8 17" id="KW-1133">Transmembrane helix</keyword>
<keyword evidence="9 16" id="KW-0560">Oxidoreductase</keyword>
<evidence type="ECO:0000256" key="9">
    <source>
        <dbReference type="ARBA" id="ARBA00023002"/>
    </source>
</evidence>
<dbReference type="PANTHER" id="PTHR24305">
    <property type="entry name" value="CYTOCHROME P450"/>
    <property type="match status" value="1"/>
</dbReference>
<evidence type="ECO:0000313" key="18">
    <source>
        <dbReference type="EMBL" id="PLB52493.1"/>
    </source>
</evidence>
<dbReference type="PRINTS" id="PR00463">
    <property type="entry name" value="EP450I"/>
</dbReference>
<keyword evidence="5 15" id="KW-0349">Heme</keyword>
<keyword evidence="7 15" id="KW-0479">Metal-binding</keyword>
<evidence type="ECO:0000256" key="8">
    <source>
        <dbReference type="ARBA" id="ARBA00022989"/>
    </source>
</evidence>
<dbReference type="GO" id="GO:0016020">
    <property type="term" value="C:membrane"/>
    <property type="evidence" value="ECO:0007669"/>
    <property type="project" value="UniProtKB-SubCell"/>
</dbReference>
<feature type="binding site" description="axial binding residue" evidence="15">
    <location>
        <position position="463"/>
    </location>
    <ligand>
        <name>heme</name>
        <dbReference type="ChEBI" id="CHEBI:30413"/>
    </ligand>
    <ligandPart>
        <name>Fe</name>
        <dbReference type="ChEBI" id="CHEBI:18248"/>
    </ligandPart>
</feature>
<evidence type="ECO:0000256" key="4">
    <source>
        <dbReference type="ARBA" id="ARBA00010617"/>
    </source>
</evidence>
<dbReference type="CDD" id="cd11062">
    <property type="entry name" value="CYP58-like"/>
    <property type="match status" value="1"/>
</dbReference>
<comment type="pathway">
    <text evidence="3">Mycotoxin biosynthesis.</text>
</comment>
<evidence type="ECO:0000256" key="6">
    <source>
        <dbReference type="ARBA" id="ARBA00022692"/>
    </source>
</evidence>
<evidence type="ECO:0000256" key="12">
    <source>
        <dbReference type="ARBA" id="ARBA00023136"/>
    </source>
</evidence>
<comment type="similarity">
    <text evidence="4 16">Belongs to the cytochrome P450 family.</text>
</comment>
<dbReference type="FunFam" id="1.10.630.10:FF:000069">
    <property type="entry name" value="Cytochrome P450, putative (Eurofung)"/>
    <property type="match status" value="1"/>
</dbReference>
<dbReference type="GO" id="GO:0005506">
    <property type="term" value="F:iron ion binding"/>
    <property type="evidence" value="ECO:0007669"/>
    <property type="project" value="InterPro"/>
</dbReference>
<sequence length="519" mass="59412">MGFTHDLVILLQPCMGSFLRATGTLAVVGLIYCVLLGVYRLTLHPLAKFPGPKLAAFTQWYETYYEFFKQPGGQFLFHYRKLHERYGPIVRISPFEIHIQDSAFFEEMFSQSHQWDKLKHLEHRFNNAMGTFPTPEHEAHRHRRAALNPFFSKRTIANAAPMMQEQLEKLCCRLRQEYKGTGKVLRLDWMWGCIASDIIVRYCFDRGYGFLDAPDFSSPFIQALFDLLDGVHLVTQFPWVATVFNALPEKVAEALQPGLKSVNHYNKEMRNQISDILDSHETSKASERKTVFNALLESDLPPQEVSLTRLQHEAITVIGAGFETTKYALTVASFHITNTPSIFQRLRRELDAAIPDPNHIPSLGELEKLPYLTACIQECIRLSYGVSQRASRTSDKIALTYKSYVIPPGTVISMDNYSISHDESIFPDSYTFRPERWIGDPLAPDGRKLTRYLVSFGRGTRSCLGINLAYAEIYIAMANIYRNFEFELFETDRSAVDCYRDMFLPHAKPGTQGVRVRVS</sequence>
<comment type="caution">
    <text evidence="18">The sequence shown here is derived from an EMBL/GenBank/DDBJ whole genome shotgun (WGS) entry which is preliminary data.</text>
</comment>
<dbReference type="InterPro" id="IPR036396">
    <property type="entry name" value="Cyt_P450_sf"/>
</dbReference>
<dbReference type="PROSITE" id="PS00086">
    <property type="entry name" value="CYTOCHROME_P450"/>
    <property type="match status" value="1"/>
</dbReference>
<evidence type="ECO:0000256" key="11">
    <source>
        <dbReference type="ARBA" id="ARBA00023033"/>
    </source>
</evidence>
<evidence type="ECO:0000256" key="2">
    <source>
        <dbReference type="ARBA" id="ARBA00004167"/>
    </source>
</evidence>
<evidence type="ECO:0000256" key="1">
    <source>
        <dbReference type="ARBA" id="ARBA00001971"/>
    </source>
</evidence>
<keyword evidence="6 17" id="KW-0812">Transmembrane</keyword>
<comment type="cofactor">
    <cofactor evidence="1 15">
        <name>heme</name>
        <dbReference type="ChEBI" id="CHEBI:30413"/>
    </cofactor>
</comment>
<dbReference type="VEuPathDB" id="FungiDB:P170DRAFT_352098"/>
<dbReference type="PRINTS" id="PR00385">
    <property type="entry name" value="P450"/>
</dbReference>
<dbReference type="RefSeq" id="XP_024707795.1">
    <property type="nucleotide sequence ID" value="XM_024843905.1"/>
</dbReference>
<evidence type="ECO:0000256" key="3">
    <source>
        <dbReference type="ARBA" id="ARBA00004685"/>
    </source>
</evidence>
<reference evidence="18 19" key="1">
    <citation type="submission" date="2016-12" db="EMBL/GenBank/DDBJ databases">
        <title>The genomes of Aspergillus section Nigri reveals drivers in fungal speciation.</title>
        <authorList>
            <consortium name="DOE Joint Genome Institute"/>
            <person name="Vesth T.C."/>
            <person name="Nybo J."/>
            <person name="Theobald S."/>
            <person name="Brandl J."/>
            <person name="Frisvad J.C."/>
            <person name="Nielsen K.F."/>
            <person name="Lyhne E.K."/>
            <person name="Kogle M.E."/>
            <person name="Kuo A."/>
            <person name="Riley R."/>
            <person name="Clum A."/>
            <person name="Nolan M."/>
            <person name="Lipzen A."/>
            <person name="Salamov A."/>
            <person name="Henrissat B."/>
            <person name="Wiebenga A."/>
            <person name="De Vries R.P."/>
            <person name="Grigoriev I.V."/>
            <person name="Mortensen U.H."/>
            <person name="Andersen M.R."/>
            <person name="Baker S.E."/>
        </authorList>
    </citation>
    <scope>NUCLEOTIDE SEQUENCE [LARGE SCALE GENOMIC DNA]</scope>
    <source>
        <strain evidence="18 19">IBT 23096</strain>
    </source>
</reference>
<organism evidence="18 19">
    <name type="scientific">Aspergillus steynii IBT 23096</name>
    <dbReference type="NCBI Taxonomy" id="1392250"/>
    <lineage>
        <taxon>Eukaryota</taxon>
        <taxon>Fungi</taxon>
        <taxon>Dikarya</taxon>
        <taxon>Ascomycota</taxon>
        <taxon>Pezizomycotina</taxon>
        <taxon>Eurotiomycetes</taxon>
        <taxon>Eurotiomycetidae</taxon>
        <taxon>Eurotiales</taxon>
        <taxon>Aspergillaceae</taxon>
        <taxon>Aspergillus</taxon>
        <taxon>Aspergillus subgen. Circumdati</taxon>
    </lineage>
</organism>
<dbReference type="OrthoDB" id="3945418at2759"/>
<dbReference type="SUPFAM" id="SSF48264">
    <property type="entry name" value="Cytochrome P450"/>
    <property type="match status" value="1"/>
</dbReference>
<evidence type="ECO:0000256" key="13">
    <source>
        <dbReference type="ARBA" id="ARBA00051517"/>
    </source>
</evidence>
<dbReference type="GO" id="GO:0004497">
    <property type="term" value="F:monooxygenase activity"/>
    <property type="evidence" value="ECO:0007669"/>
    <property type="project" value="UniProtKB-KW"/>
</dbReference>
<proteinExistence type="inferred from homology"/>
<accession>A0A2I2GHY3</accession>
<evidence type="ECO:0000256" key="7">
    <source>
        <dbReference type="ARBA" id="ARBA00022723"/>
    </source>
</evidence>
<evidence type="ECO:0000256" key="5">
    <source>
        <dbReference type="ARBA" id="ARBA00022617"/>
    </source>
</evidence>
<dbReference type="EMBL" id="MSFO01000002">
    <property type="protein sequence ID" value="PLB52493.1"/>
    <property type="molecule type" value="Genomic_DNA"/>
</dbReference>
<keyword evidence="10 15" id="KW-0408">Iron</keyword>
<dbReference type="GO" id="GO:0016705">
    <property type="term" value="F:oxidoreductase activity, acting on paired donors, with incorporation or reduction of molecular oxygen"/>
    <property type="evidence" value="ECO:0007669"/>
    <property type="project" value="InterPro"/>
</dbReference>
<feature type="transmembrane region" description="Helical" evidence="17">
    <location>
        <begin position="18"/>
        <end position="39"/>
    </location>
</feature>
<protein>
    <recommendedName>
        <fullName evidence="14">Cytochrome P450 monooxygenase otaC</fullName>
    </recommendedName>
</protein>
<dbReference type="STRING" id="1392250.A0A2I2GHY3"/>
<keyword evidence="19" id="KW-1185">Reference proteome</keyword>
<gene>
    <name evidence="18" type="ORF">P170DRAFT_352098</name>
</gene>
<evidence type="ECO:0000256" key="14">
    <source>
        <dbReference type="ARBA" id="ARBA00069646"/>
    </source>
</evidence>
<evidence type="ECO:0000313" key="19">
    <source>
        <dbReference type="Proteomes" id="UP000234275"/>
    </source>
</evidence>
<dbReference type="GeneID" id="36551605"/>
<dbReference type="InterPro" id="IPR002401">
    <property type="entry name" value="Cyt_P450_E_grp-I"/>
</dbReference>
<dbReference type="Pfam" id="PF00067">
    <property type="entry name" value="p450"/>
    <property type="match status" value="1"/>
</dbReference>
<comment type="subcellular location">
    <subcellularLocation>
        <location evidence="2">Membrane</location>
        <topology evidence="2">Single-pass membrane protein</topology>
    </subcellularLocation>
</comment>
<evidence type="ECO:0000256" key="10">
    <source>
        <dbReference type="ARBA" id="ARBA00023004"/>
    </source>
</evidence>